<reference evidence="2" key="1">
    <citation type="submission" date="2014-12" db="EMBL/GenBank/DDBJ databases">
        <authorList>
            <person name="Jaenicke S."/>
        </authorList>
    </citation>
    <scope>NUCLEOTIDE SEQUENCE [LARGE SCALE GENOMIC DNA]</scope>
    <source>
        <strain evidence="2">CBS1600</strain>
    </source>
</reference>
<reference evidence="3 5" key="3">
    <citation type="journal article" date="2016" name="Proc. Natl. Acad. Sci. U.S.A.">
        <title>Comparative genomics of biotechnologically important yeasts.</title>
        <authorList>
            <person name="Riley R."/>
            <person name="Haridas S."/>
            <person name="Wolfe K.H."/>
            <person name="Lopes M.R."/>
            <person name="Hittinger C.T."/>
            <person name="Goeker M."/>
            <person name="Salamov A.A."/>
            <person name="Wisecaver J.H."/>
            <person name="Long T.M."/>
            <person name="Calvey C.H."/>
            <person name="Aerts A.L."/>
            <person name="Barry K.W."/>
            <person name="Choi C."/>
            <person name="Clum A."/>
            <person name="Coughlan A.Y."/>
            <person name="Deshpande S."/>
            <person name="Douglass A.P."/>
            <person name="Hanson S.J."/>
            <person name="Klenk H.-P."/>
            <person name="LaButti K.M."/>
            <person name="Lapidus A."/>
            <person name="Lindquist E.A."/>
            <person name="Lipzen A.M."/>
            <person name="Meier-Kolthoff J.P."/>
            <person name="Ohm R.A."/>
            <person name="Otillar R.P."/>
            <person name="Pangilinan J.L."/>
            <person name="Peng Y."/>
            <person name="Rokas A."/>
            <person name="Rosa C.A."/>
            <person name="Scheuner C."/>
            <person name="Sibirny A.A."/>
            <person name="Slot J.C."/>
            <person name="Stielow J.B."/>
            <person name="Sun H."/>
            <person name="Kurtzman C.P."/>
            <person name="Blackwell M."/>
            <person name="Grigoriev I.V."/>
            <person name="Jeffries T.W."/>
        </authorList>
    </citation>
    <scope>NUCLEOTIDE SEQUENCE [LARGE SCALE GENOMIC DNA]</scope>
    <source>
        <strain evidence="5">ATCC 18201 / CBS 1600 / BCRC 20928 / JCM 3617 / NBRC 0987 / NRRL Y-1542</strain>
        <strain evidence="3">NRRL Y-1542</strain>
    </source>
</reference>
<dbReference type="GeneID" id="30987363"/>
<sequence>MDTHSNLLVPPLRFSQIQPNLYRGSYPRPINFRFLKRLELKTIVSLTPDPITAQSDSEFYQFVLDNNIELIHIECAPEGGGKRKKREVPIDYTVVVKALELMIDTNHSPLYIHCLNGSQISSLVIACLRKLSFWSSVSIFNEYLVYTNSINLHDRTFVENFRAEINVPKNKVSWIWSGLSKDVVGNHPTLTFLNTNDRKYSDVGN</sequence>
<gene>
    <name evidence="2" type="primary">OCA6</name>
    <name evidence="2" type="ORF">BN1211_3271</name>
    <name evidence="3" type="ORF">CYBJADRAFT_131185</name>
</gene>
<dbReference type="Pfam" id="PF03162">
    <property type="entry name" value="Y_phosphatase2"/>
    <property type="match status" value="1"/>
</dbReference>
<reference evidence="4" key="2">
    <citation type="journal article" date="2015" name="J. Biotechnol.">
        <title>The structure of the Cyberlindnera jadinii genome and its relation to Candida utilis analyzed by the occurrence of single nucleotide polymorphisms.</title>
        <authorList>
            <person name="Rupp O."/>
            <person name="Brinkrolf K."/>
            <person name="Buerth C."/>
            <person name="Kunigo M."/>
            <person name="Schneider J."/>
            <person name="Jaenicke S."/>
            <person name="Goesmann A."/>
            <person name="Puehler A."/>
            <person name="Jaeger K.-E."/>
            <person name="Ernst J.F."/>
        </authorList>
    </citation>
    <scope>NUCLEOTIDE SEQUENCE [LARGE SCALE GENOMIC DNA]</scope>
    <source>
        <strain evidence="4">ATCC 18201 / CBS 1600 / BCRC 20928 / JCM 3617 / NBRC 0987 / NRRL Y-1542</strain>
    </source>
</reference>
<accession>A0A0H5C4D9</accession>
<dbReference type="InterPro" id="IPR020422">
    <property type="entry name" value="TYR_PHOSPHATASE_DUAL_dom"/>
</dbReference>
<evidence type="ECO:0000313" key="3">
    <source>
        <dbReference type="EMBL" id="ODV71602.1"/>
    </source>
</evidence>
<dbReference type="SUPFAM" id="SSF52799">
    <property type="entry name" value="(Phosphotyrosine protein) phosphatases II"/>
    <property type="match status" value="1"/>
</dbReference>
<dbReference type="Gene3D" id="3.90.190.10">
    <property type="entry name" value="Protein tyrosine phosphatase superfamily"/>
    <property type="match status" value="1"/>
</dbReference>
<feature type="domain" description="Tyrosine-protein phosphatase" evidence="1">
    <location>
        <begin position="13"/>
        <end position="170"/>
    </location>
</feature>
<dbReference type="InterPro" id="IPR004861">
    <property type="entry name" value="Siw14-like"/>
</dbReference>
<accession>A0A1E4RWE2</accession>
<evidence type="ECO:0000313" key="4">
    <source>
        <dbReference type="Proteomes" id="UP000038830"/>
    </source>
</evidence>
<evidence type="ECO:0000313" key="5">
    <source>
        <dbReference type="Proteomes" id="UP000094389"/>
    </source>
</evidence>
<dbReference type="Proteomes" id="UP000094389">
    <property type="component" value="Unassembled WGS sequence"/>
</dbReference>
<dbReference type="InterPro" id="IPR029021">
    <property type="entry name" value="Prot-tyrosine_phosphatase-like"/>
</dbReference>
<evidence type="ECO:0000313" key="2">
    <source>
        <dbReference type="EMBL" id="CEP22821.1"/>
    </source>
</evidence>
<proteinExistence type="predicted"/>
<dbReference type="Proteomes" id="UP000038830">
    <property type="component" value="Unassembled WGS sequence"/>
</dbReference>
<dbReference type="PANTHER" id="PTHR31126">
    <property type="entry name" value="TYROSINE-PROTEIN PHOSPHATASE"/>
    <property type="match status" value="1"/>
</dbReference>
<name>A0A0H5C4D9_CYBJN</name>
<organism evidence="2 4">
    <name type="scientific">Cyberlindnera jadinii (strain ATCC 18201 / CBS 1600 / BCRC 20928 / JCM 3617 / NBRC 0987 / NRRL Y-1542)</name>
    <name type="common">Torula yeast</name>
    <name type="synonym">Candida utilis</name>
    <dbReference type="NCBI Taxonomy" id="983966"/>
    <lineage>
        <taxon>Eukaryota</taxon>
        <taxon>Fungi</taxon>
        <taxon>Dikarya</taxon>
        <taxon>Ascomycota</taxon>
        <taxon>Saccharomycotina</taxon>
        <taxon>Saccharomycetes</taxon>
        <taxon>Phaffomycetales</taxon>
        <taxon>Phaffomycetaceae</taxon>
        <taxon>Cyberlindnera</taxon>
    </lineage>
</organism>
<dbReference type="OrthoDB" id="6375174at2759"/>
<dbReference type="EMBL" id="KV453939">
    <property type="protein sequence ID" value="ODV71602.1"/>
    <property type="molecule type" value="Genomic_DNA"/>
</dbReference>
<dbReference type="AlphaFoldDB" id="A0A0H5C4D9"/>
<keyword evidence="5" id="KW-1185">Reference proteome</keyword>
<dbReference type="STRING" id="983966.A0A0H5C4D9"/>
<dbReference type="CDD" id="cd17663">
    <property type="entry name" value="PFA-DSP_Oca6"/>
    <property type="match status" value="1"/>
</dbReference>
<dbReference type="PROSITE" id="PS50054">
    <property type="entry name" value="TYR_PHOSPHATASE_DUAL"/>
    <property type="match status" value="1"/>
</dbReference>
<dbReference type="PANTHER" id="PTHR31126:SF14">
    <property type="entry name" value="TYROSINE-PROTEIN PHOSPHATASE OCA6-RELATED"/>
    <property type="match status" value="1"/>
</dbReference>
<evidence type="ECO:0000259" key="1">
    <source>
        <dbReference type="PROSITE" id="PS50054"/>
    </source>
</evidence>
<dbReference type="FunFam" id="3.90.190.10:FF:000084">
    <property type="entry name" value="Tyrosine phospatase-like protein"/>
    <property type="match status" value="1"/>
</dbReference>
<dbReference type="RefSeq" id="XP_020068641.1">
    <property type="nucleotide sequence ID" value="XM_020212967.1"/>
</dbReference>
<dbReference type="EMBL" id="CDQK01000003">
    <property type="protein sequence ID" value="CEP22821.1"/>
    <property type="molecule type" value="Genomic_DNA"/>
</dbReference>
<dbReference type="OMA" id="HYPCYIH"/>
<dbReference type="GO" id="GO:0016791">
    <property type="term" value="F:phosphatase activity"/>
    <property type="evidence" value="ECO:0007669"/>
    <property type="project" value="TreeGrafter"/>
</dbReference>
<protein>
    <submittedName>
        <fullName evidence="2">OCA6 protein</fullName>
    </submittedName>
    <submittedName>
        <fullName evidence="3">Protein-tyrosine phosphatase</fullName>
    </submittedName>
</protein>